<organism evidence="1 2">
    <name type="scientific">Rhodonellum psychrophilum GCM71 = DSM 17998</name>
    <dbReference type="NCBI Taxonomy" id="1123057"/>
    <lineage>
        <taxon>Bacteria</taxon>
        <taxon>Pseudomonadati</taxon>
        <taxon>Bacteroidota</taxon>
        <taxon>Cytophagia</taxon>
        <taxon>Cytophagales</taxon>
        <taxon>Cytophagaceae</taxon>
        <taxon>Rhodonellum</taxon>
    </lineage>
</organism>
<sequence length="39" mass="4522">MISFVKTRDRIFLERKGFKVNAGEDNKVSGFVSEELIFN</sequence>
<evidence type="ECO:0000313" key="2">
    <source>
        <dbReference type="Proteomes" id="UP000016843"/>
    </source>
</evidence>
<proteinExistence type="predicted"/>
<evidence type="ECO:0000313" key="1">
    <source>
        <dbReference type="EMBL" id="ERM80744.1"/>
    </source>
</evidence>
<dbReference type="Proteomes" id="UP000016843">
    <property type="component" value="Unassembled WGS sequence"/>
</dbReference>
<dbReference type="EMBL" id="AWXR01000079">
    <property type="protein sequence ID" value="ERM80744.1"/>
    <property type="molecule type" value="Genomic_DNA"/>
</dbReference>
<name>U5BT86_9BACT</name>
<keyword evidence="2" id="KW-1185">Reference proteome</keyword>
<dbReference type="AlphaFoldDB" id="U5BT86"/>
<comment type="caution">
    <text evidence="1">The sequence shown here is derived from an EMBL/GenBank/DDBJ whole genome shotgun (WGS) entry which is preliminary data.</text>
</comment>
<protein>
    <submittedName>
        <fullName evidence="1">Uncharacterized protein</fullName>
    </submittedName>
</protein>
<accession>U5BT86</accession>
<gene>
    <name evidence="1" type="ORF">P872_21245</name>
</gene>
<reference evidence="1 2" key="1">
    <citation type="journal article" date="2013" name="Genome Announc.">
        <title>Draft Genome Sequence of the Psychrophilic and Alkaliphilic Rhodonellum psychrophilum Strain GCM71T.</title>
        <authorList>
            <person name="Hauptmann A.L."/>
            <person name="Glaring M.A."/>
            <person name="Hallin P.F."/>
            <person name="Prieme A."/>
            <person name="Stougaard P."/>
        </authorList>
    </citation>
    <scope>NUCLEOTIDE SEQUENCE [LARGE SCALE GENOMIC DNA]</scope>
    <source>
        <strain evidence="1 2">GCM71</strain>
    </source>
</reference>